<dbReference type="Gene3D" id="3.40.50.150">
    <property type="entry name" value="Vaccinia Virus protein VP39"/>
    <property type="match status" value="1"/>
</dbReference>
<gene>
    <name evidence="1" type="ORF">HNQ61_002427</name>
</gene>
<sequence>MNTTFEPQVLRTTAGDFTLQEYRLRLAGREWAIAHTGAMLTHEDELFFFKELRGTLPYGVALWPSSIALAHEVASRAEQMRGARVLELGAGTGLPGIVAASLGARVVQTDGQEMAMSICRRNGERNGVGDIEHRLADWTAWIDAETYDYILGSDVLYGETLHGALRSIFEGNLAPGGRVLLSDPFRAPGLKLLETLQEDGWGIALSKWNVGEDDAPRSIGIYELTPPAVA</sequence>
<comment type="caution">
    <text evidence="1">The sequence shown here is derived from an EMBL/GenBank/DDBJ whole genome shotgun (WGS) entry which is preliminary data.</text>
</comment>
<dbReference type="Pfam" id="PF10294">
    <property type="entry name" value="Methyltransf_16"/>
    <property type="match status" value="1"/>
</dbReference>
<dbReference type="EMBL" id="JACHIA010000006">
    <property type="protein sequence ID" value="MBB6070805.1"/>
    <property type="molecule type" value="Genomic_DNA"/>
</dbReference>
<dbReference type="AlphaFoldDB" id="A0A841GYF2"/>
<dbReference type="CDD" id="cd02440">
    <property type="entry name" value="AdoMet_MTases"/>
    <property type="match status" value="1"/>
</dbReference>
<reference evidence="1 2" key="1">
    <citation type="submission" date="2020-08" db="EMBL/GenBank/DDBJ databases">
        <title>Genomic Encyclopedia of Type Strains, Phase IV (KMG-IV): sequencing the most valuable type-strain genomes for metagenomic binning, comparative biology and taxonomic classification.</title>
        <authorList>
            <person name="Goeker M."/>
        </authorList>
    </citation>
    <scope>NUCLEOTIDE SEQUENCE [LARGE SCALE GENOMIC DNA]</scope>
    <source>
        <strain evidence="1 2">DSM 29007</strain>
    </source>
</reference>
<dbReference type="PANTHER" id="PTHR14614">
    <property type="entry name" value="HEPATOCELLULAR CARCINOMA-ASSOCIATED ANTIGEN"/>
    <property type="match status" value="1"/>
</dbReference>
<proteinExistence type="predicted"/>
<dbReference type="Proteomes" id="UP000582837">
    <property type="component" value="Unassembled WGS sequence"/>
</dbReference>
<dbReference type="SUPFAM" id="SSF53335">
    <property type="entry name" value="S-adenosyl-L-methionine-dependent methyltransferases"/>
    <property type="match status" value="1"/>
</dbReference>
<organism evidence="1 2">
    <name type="scientific">Longimicrobium terrae</name>
    <dbReference type="NCBI Taxonomy" id="1639882"/>
    <lineage>
        <taxon>Bacteria</taxon>
        <taxon>Pseudomonadati</taxon>
        <taxon>Gemmatimonadota</taxon>
        <taxon>Longimicrobiia</taxon>
        <taxon>Longimicrobiales</taxon>
        <taxon>Longimicrobiaceae</taxon>
        <taxon>Longimicrobium</taxon>
    </lineage>
</organism>
<evidence type="ECO:0000313" key="1">
    <source>
        <dbReference type="EMBL" id="MBB6070805.1"/>
    </source>
</evidence>
<keyword evidence="2" id="KW-1185">Reference proteome</keyword>
<evidence type="ECO:0000313" key="2">
    <source>
        <dbReference type="Proteomes" id="UP000582837"/>
    </source>
</evidence>
<name>A0A841GYF2_9BACT</name>
<dbReference type="InterPro" id="IPR029063">
    <property type="entry name" value="SAM-dependent_MTases_sf"/>
</dbReference>
<accession>A0A841GYF2</accession>
<protein>
    <submittedName>
        <fullName evidence="1">Putative nicotinamide N-methyase</fullName>
    </submittedName>
</protein>
<dbReference type="RefSeq" id="WP_170033127.1">
    <property type="nucleotide sequence ID" value="NZ_JABDTL010000001.1"/>
</dbReference>
<dbReference type="InterPro" id="IPR019410">
    <property type="entry name" value="Methyltransf_16"/>
</dbReference>